<evidence type="ECO:0000313" key="1">
    <source>
        <dbReference type="EMBL" id="EGK40312.1"/>
    </source>
</evidence>
<reference evidence="1 2" key="1">
    <citation type="submission" date="2011-04" db="EMBL/GenBank/DDBJ databases">
        <authorList>
            <person name="Rasko D."/>
            <person name="Redman J."/>
            <person name="Daugherty S.C."/>
            <person name="Tallon L."/>
            <person name="Sadzewicz L."/>
            <person name="Jones K."/>
            <person name="Santana-Cruz I."/>
            <person name="Liu X."/>
        </authorList>
    </citation>
    <scope>NUCLEOTIDE SEQUENCE [LARGE SCALE GENOMIC DNA]</scope>
    <source>
        <strain evidence="1 2">K-227</strain>
    </source>
</reference>
<protein>
    <submittedName>
        <fullName evidence="1">Uncharacterized protein</fullName>
    </submittedName>
</protein>
<dbReference type="Proteomes" id="UP000004520">
    <property type="component" value="Unassembled WGS sequence"/>
</dbReference>
<accession>F5NQM4</accession>
<comment type="caution">
    <text evidence="1">The sequence shown here is derived from an EMBL/GenBank/DDBJ whole genome shotgun (WGS) entry which is preliminary data.</text>
</comment>
<dbReference type="AlphaFoldDB" id="F5NQM4"/>
<evidence type="ECO:0000313" key="2">
    <source>
        <dbReference type="Proteomes" id="UP000004520"/>
    </source>
</evidence>
<dbReference type="EMBL" id="AFGY01000005">
    <property type="protein sequence ID" value="EGK40312.1"/>
    <property type="molecule type" value="Genomic_DNA"/>
</dbReference>
<proteinExistence type="predicted"/>
<sequence>MPQTKPVYLNFEQGIHRLFDFILDLTGTTKTQGVFIRQKYGNASGIP</sequence>
<name>F5NQM4_SHIFL</name>
<organism evidence="1 2">
    <name type="scientific">Shigella flexneri K-227</name>
    <dbReference type="NCBI Taxonomy" id="766147"/>
    <lineage>
        <taxon>Bacteria</taxon>
        <taxon>Pseudomonadati</taxon>
        <taxon>Pseudomonadota</taxon>
        <taxon>Gammaproteobacteria</taxon>
        <taxon>Enterobacterales</taxon>
        <taxon>Enterobacteriaceae</taxon>
        <taxon>Shigella</taxon>
    </lineage>
</organism>
<gene>
    <name evidence="1" type="ORF">SFK227_0401</name>
</gene>